<evidence type="ECO:0000259" key="4">
    <source>
        <dbReference type="PROSITE" id="PS51084"/>
    </source>
</evidence>
<reference evidence="6" key="1">
    <citation type="submission" date="2008-08" db="EMBL/GenBank/DDBJ databases">
        <title>The complete genome sequence of Coprothermobacter proteolyticus strain ATCC 5245 / DSM 5265 / BT.</title>
        <authorList>
            <person name="Dodson R.J."/>
            <person name="Durkin A.S."/>
            <person name="Wu M."/>
            <person name="Eisen J."/>
            <person name="Sutton G."/>
        </authorList>
    </citation>
    <scope>NUCLEOTIDE SEQUENCE [LARGE SCALE GENOMIC DNA]</scope>
    <source>
        <strain evidence="6">ATCC 35245 / DSM 5265 / OCM 4 / BT</strain>
    </source>
</reference>
<dbReference type="Proteomes" id="UP000001732">
    <property type="component" value="Chromosome"/>
</dbReference>
<proteinExistence type="predicted"/>
<evidence type="ECO:0000256" key="2">
    <source>
        <dbReference type="PIRSR" id="PIRSR601310-3"/>
    </source>
</evidence>
<keyword evidence="6" id="KW-1185">Reference proteome</keyword>
<dbReference type="STRING" id="309798.COPRO5265_0876"/>
<evidence type="ECO:0000313" key="6">
    <source>
        <dbReference type="Proteomes" id="UP000001732"/>
    </source>
</evidence>
<name>B5Y8W7_COPPD</name>
<feature type="short sequence motif" description="Histidine triad motif" evidence="2 3">
    <location>
        <begin position="93"/>
        <end position="97"/>
    </location>
</feature>
<sequence length="109" mass="11985">MECVFCNIVQGKSPATVEWEDEKVIAIRDTNPQAPIHLLIMPKEHFPSIDNVPNDILLAMLETAKALATREGFSNGYRIVINNGPDGGQTVYHAHVHLLGGRPFGWPPG</sequence>
<evidence type="ECO:0000256" key="3">
    <source>
        <dbReference type="PROSITE-ProRule" id="PRU00464"/>
    </source>
</evidence>
<dbReference type="OrthoDB" id="9784774at2"/>
<dbReference type="RefSeq" id="WP_012544156.1">
    <property type="nucleotide sequence ID" value="NC_011295.1"/>
</dbReference>
<accession>B5Y8W7</accession>
<dbReference type="eggNOG" id="COG0537">
    <property type="taxonomic scope" value="Bacteria"/>
</dbReference>
<dbReference type="SUPFAM" id="SSF54197">
    <property type="entry name" value="HIT-like"/>
    <property type="match status" value="1"/>
</dbReference>
<dbReference type="Pfam" id="PF01230">
    <property type="entry name" value="HIT"/>
    <property type="match status" value="1"/>
</dbReference>
<dbReference type="InterPro" id="IPR001310">
    <property type="entry name" value="Histidine_triad_HIT"/>
</dbReference>
<feature type="active site" description="Tele-AMP-histidine intermediate" evidence="1">
    <location>
        <position position="95"/>
    </location>
</feature>
<dbReference type="InterPro" id="IPR011146">
    <property type="entry name" value="HIT-like"/>
</dbReference>
<gene>
    <name evidence="5" type="ordered locus">COPRO5265_0876</name>
</gene>
<dbReference type="PROSITE" id="PS51084">
    <property type="entry name" value="HIT_2"/>
    <property type="match status" value="1"/>
</dbReference>
<reference evidence="5 6" key="2">
    <citation type="journal article" date="2014" name="Genome Announc.">
        <title>Complete Genome Sequence of Coprothermobacter proteolyticus DSM 5265.</title>
        <authorList>
            <person name="Alexiev A."/>
            <person name="Coil D.A."/>
            <person name="Badger J.H."/>
            <person name="Enticknap J."/>
            <person name="Ward N."/>
            <person name="Robb F.T."/>
            <person name="Eisen J.A."/>
        </authorList>
    </citation>
    <scope>NUCLEOTIDE SEQUENCE [LARGE SCALE GENOMIC DNA]</scope>
    <source>
        <strain evidence="6">ATCC 35245 / DSM 5265 / OCM 4 / BT</strain>
    </source>
</reference>
<organism evidence="5 6">
    <name type="scientific">Coprothermobacter proteolyticus (strain ATCC 35245 / DSM 5265 / OCM 4 / BT)</name>
    <dbReference type="NCBI Taxonomy" id="309798"/>
    <lineage>
        <taxon>Bacteria</taxon>
        <taxon>Pseudomonadati</taxon>
        <taxon>Coprothermobacterota</taxon>
        <taxon>Coprothermobacteria</taxon>
        <taxon>Coprothermobacterales</taxon>
        <taxon>Coprothermobacteraceae</taxon>
        <taxon>Coprothermobacter</taxon>
    </lineage>
</organism>
<dbReference type="PANTHER" id="PTHR23089">
    <property type="entry name" value="HISTIDINE TRIAD HIT PROTEIN"/>
    <property type="match status" value="1"/>
</dbReference>
<protein>
    <submittedName>
        <fullName evidence="5">Histidine triad nucleotide-binding protein</fullName>
    </submittedName>
</protein>
<evidence type="ECO:0000256" key="1">
    <source>
        <dbReference type="PIRSR" id="PIRSR601310-1"/>
    </source>
</evidence>
<dbReference type="InterPro" id="IPR036265">
    <property type="entry name" value="HIT-like_sf"/>
</dbReference>
<feature type="domain" description="HIT" evidence="4">
    <location>
        <begin position="4"/>
        <end position="109"/>
    </location>
</feature>
<dbReference type="GO" id="GO:0003824">
    <property type="term" value="F:catalytic activity"/>
    <property type="evidence" value="ECO:0007669"/>
    <property type="project" value="InterPro"/>
</dbReference>
<dbReference type="KEGG" id="cpo:COPRO5265_0876"/>
<dbReference type="EMBL" id="CP001145">
    <property type="protein sequence ID" value="ACI17504.1"/>
    <property type="molecule type" value="Genomic_DNA"/>
</dbReference>
<dbReference type="HOGENOM" id="CLU_056776_8_0_9"/>
<dbReference type="PRINTS" id="PR00332">
    <property type="entry name" value="HISTRIAD"/>
</dbReference>
<evidence type="ECO:0000313" key="5">
    <source>
        <dbReference type="EMBL" id="ACI17504.1"/>
    </source>
</evidence>
<dbReference type="AlphaFoldDB" id="B5Y8W7"/>
<dbReference type="Gene3D" id="3.30.428.10">
    <property type="entry name" value="HIT-like"/>
    <property type="match status" value="1"/>
</dbReference>